<evidence type="ECO:0000256" key="1">
    <source>
        <dbReference type="ARBA" id="ARBA00005336"/>
    </source>
</evidence>
<evidence type="ECO:0000313" key="5">
    <source>
        <dbReference type="EMBL" id="MBP1937168.1"/>
    </source>
</evidence>
<gene>
    <name evidence="5" type="ORF">J2Z20_002061</name>
</gene>
<dbReference type="InterPro" id="IPR001764">
    <property type="entry name" value="Glyco_hydro_3_N"/>
</dbReference>
<keyword evidence="2 5" id="KW-0378">Hydrolase</keyword>
<dbReference type="Gene3D" id="3.40.50.1700">
    <property type="entry name" value="Glycoside hydrolase family 3 C-terminal domain"/>
    <property type="match status" value="1"/>
</dbReference>
<dbReference type="PANTHER" id="PTHR30480">
    <property type="entry name" value="BETA-HEXOSAMINIDASE-RELATED"/>
    <property type="match status" value="1"/>
</dbReference>
<accession>A0ABS4H3R2</accession>
<dbReference type="InterPro" id="IPR050226">
    <property type="entry name" value="NagZ_Beta-hexosaminidase"/>
</dbReference>
<dbReference type="SUPFAM" id="SSF51445">
    <property type="entry name" value="(Trans)glycosidases"/>
    <property type="match status" value="1"/>
</dbReference>
<dbReference type="NCBIfam" id="NF003740">
    <property type="entry name" value="PRK05337.1"/>
    <property type="match status" value="1"/>
</dbReference>
<organism evidence="5 6">
    <name type="scientific">Paenibacillus sediminis</name>
    <dbReference type="NCBI Taxonomy" id="664909"/>
    <lineage>
        <taxon>Bacteria</taxon>
        <taxon>Bacillati</taxon>
        <taxon>Bacillota</taxon>
        <taxon>Bacilli</taxon>
        <taxon>Bacillales</taxon>
        <taxon>Paenibacillaceae</taxon>
        <taxon>Paenibacillus</taxon>
    </lineage>
</organism>
<comment type="similarity">
    <text evidence="1">Belongs to the glycosyl hydrolase 3 family.</text>
</comment>
<dbReference type="PANTHER" id="PTHR30480:SF16">
    <property type="entry name" value="GLYCOSIDE HYDROLASE FAMILY 3 DOMAIN PROTEIN"/>
    <property type="match status" value="1"/>
</dbReference>
<evidence type="ECO:0000259" key="4">
    <source>
        <dbReference type="Pfam" id="PF00933"/>
    </source>
</evidence>
<dbReference type="InterPro" id="IPR036962">
    <property type="entry name" value="Glyco_hydro_3_N_sf"/>
</dbReference>
<dbReference type="EC" id="3.2.1.52" evidence="5"/>
<dbReference type="Gene3D" id="3.20.20.300">
    <property type="entry name" value="Glycoside hydrolase, family 3, N-terminal domain"/>
    <property type="match status" value="1"/>
</dbReference>
<keyword evidence="6" id="KW-1185">Reference proteome</keyword>
<protein>
    <submittedName>
        <fullName evidence="5">Beta-N-acetylhexosaminidase</fullName>
        <ecNumber evidence="5">3.2.1.52</ecNumber>
    </submittedName>
</protein>
<dbReference type="GO" id="GO:0004563">
    <property type="term" value="F:beta-N-acetylhexosaminidase activity"/>
    <property type="evidence" value="ECO:0007669"/>
    <property type="project" value="UniProtKB-EC"/>
</dbReference>
<reference evidence="5 6" key="1">
    <citation type="submission" date="2021-03" db="EMBL/GenBank/DDBJ databases">
        <title>Genomic Encyclopedia of Type Strains, Phase IV (KMG-IV): sequencing the most valuable type-strain genomes for metagenomic binning, comparative biology and taxonomic classification.</title>
        <authorList>
            <person name="Goeker M."/>
        </authorList>
    </citation>
    <scope>NUCLEOTIDE SEQUENCE [LARGE SCALE GENOMIC DNA]</scope>
    <source>
        <strain evidence="5 6">DSM 23491</strain>
    </source>
</reference>
<feature type="domain" description="Glycoside hydrolase family 3 N-terminal" evidence="4">
    <location>
        <begin position="16"/>
        <end position="338"/>
    </location>
</feature>
<proteinExistence type="inferred from homology"/>
<evidence type="ECO:0000256" key="2">
    <source>
        <dbReference type="ARBA" id="ARBA00022801"/>
    </source>
</evidence>
<dbReference type="InterPro" id="IPR017853">
    <property type="entry name" value="GH"/>
</dbReference>
<name>A0ABS4H3R2_9BACL</name>
<evidence type="ECO:0000256" key="3">
    <source>
        <dbReference type="ARBA" id="ARBA00023295"/>
    </source>
</evidence>
<dbReference type="EMBL" id="JAGGKP010000004">
    <property type="protein sequence ID" value="MBP1937168.1"/>
    <property type="molecule type" value="Genomic_DNA"/>
</dbReference>
<dbReference type="RefSeq" id="WP_342454293.1">
    <property type="nucleotide sequence ID" value="NZ_CBCRVE010000008.1"/>
</dbReference>
<sequence length="549" mass="59094">MGELTKLEQLVSGMNLRQKIGQMLLCGFEGTEVTNELKRFIEEQQIGGVIYFARNVESAQQVARLTEQLQDIAVRSGNVPLWISIDQEGGMVARITEGITLMPGNMAVAAAGSLDSAYKLANLSGKELRELGINMNFAPVLDVNNNPGNPVIGVRSFGESAESAAEYGARMVHGYQDAGVAATAKHFPGHGDTDVDSHLDLPTIAHSWDRVERIELVPFKRAIQEGVDAMMSAHIYFPALETKKLPATLSHAILTGLLRERLGYKGIIMTDCMEMNAIAEHYGTVQASVMAIEAGADIVLVSHTPELQIGAIEAIERAVQEGQISEDRINASVTRVLALKAKRGILGIDGGTVDTQHVEVGCEEHMEAARRVSEASITLIRDEAKMLPLTRERTLVITVAPAVVTMVDETFKNAQSLGAALLQNGLDVVDRVAKLADVPAELSALLDEAAAEDVKQIVIGTYNAQFSVAQISLVQGLQKVGKPLAVVALRNPYDLLVLPEVKTFVAAYESRPLTLRSTAKALLGLIPFKGHLPVSLGDQYPVGWGVTNS</sequence>
<dbReference type="Proteomes" id="UP001519273">
    <property type="component" value="Unassembled WGS sequence"/>
</dbReference>
<dbReference type="Pfam" id="PF00933">
    <property type="entry name" value="Glyco_hydro_3"/>
    <property type="match status" value="1"/>
</dbReference>
<keyword evidence="3 5" id="KW-0326">Glycosidase</keyword>
<comment type="caution">
    <text evidence="5">The sequence shown here is derived from an EMBL/GenBank/DDBJ whole genome shotgun (WGS) entry which is preliminary data.</text>
</comment>
<dbReference type="InterPro" id="IPR036881">
    <property type="entry name" value="Glyco_hydro_3_C_sf"/>
</dbReference>
<evidence type="ECO:0000313" key="6">
    <source>
        <dbReference type="Proteomes" id="UP001519273"/>
    </source>
</evidence>